<dbReference type="RefSeq" id="WP_102074016.1">
    <property type="nucleotide sequence ID" value="NZ_PDNW01000008.1"/>
</dbReference>
<dbReference type="OrthoDB" id="8717144at2"/>
<dbReference type="AlphaFoldDB" id="A0A2N4U496"/>
<keyword evidence="6" id="KW-0808">Transferase</keyword>
<comment type="cofactor">
    <cofactor evidence="1">
        <name>a divalent metal cation</name>
        <dbReference type="ChEBI" id="CHEBI:60240"/>
    </cofactor>
</comment>
<dbReference type="InterPro" id="IPR036704">
    <property type="entry name" value="RraA/RraA-like_sf"/>
</dbReference>
<gene>
    <name evidence="6" type="ORF">CR159_11060</name>
</gene>
<dbReference type="Pfam" id="PF03737">
    <property type="entry name" value="RraA-like"/>
    <property type="match status" value="1"/>
</dbReference>
<dbReference type="GO" id="GO:0008168">
    <property type="term" value="F:methyltransferase activity"/>
    <property type="evidence" value="ECO:0007669"/>
    <property type="project" value="UniProtKB-KW"/>
</dbReference>
<dbReference type="Gene3D" id="3.50.30.40">
    <property type="entry name" value="Ribonuclease E inhibitor RraA/RraA-like"/>
    <property type="match status" value="1"/>
</dbReference>
<organism evidence="6 7">
    <name type="scientific">Pollutimonas subterranea</name>
    <dbReference type="NCBI Taxonomy" id="2045210"/>
    <lineage>
        <taxon>Bacteria</taxon>
        <taxon>Pseudomonadati</taxon>
        <taxon>Pseudomonadota</taxon>
        <taxon>Betaproteobacteria</taxon>
        <taxon>Burkholderiales</taxon>
        <taxon>Alcaligenaceae</taxon>
        <taxon>Pollutimonas</taxon>
    </lineage>
</organism>
<dbReference type="GO" id="GO:0032259">
    <property type="term" value="P:methylation"/>
    <property type="evidence" value="ECO:0007669"/>
    <property type="project" value="UniProtKB-KW"/>
</dbReference>
<protein>
    <recommendedName>
        <fullName evidence="2">Putative 4-hydroxy-4-methyl-2-oxoglutarate aldolase</fullName>
    </recommendedName>
    <alternativeName>
        <fullName evidence="3">Regulator of ribonuclease activity homolog</fullName>
    </alternativeName>
    <alternativeName>
        <fullName evidence="4">RraA-like protein</fullName>
    </alternativeName>
</protein>
<feature type="binding site" evidence="5">
    <location>
        <position position="126"/>
    </location>
    <ligand>
        <name>substrate</name>
    </ligand>
</feature>
<evidence type="ECO:0000313" key="6">
    <source>
        <dbReference type="EMBL" id="PLC49823.1"/>
    </source>
</evidence>
<keyword evidence="5" id="KW-0460">Magnesium</keyword>
<dbReference type="PANTHER" id="PTHR33254">
    <property type="entry name" value="4-HYDROXY-4-METHYL-2-OXOGLUTARATE ALDOLASE 3-RELATED"/>
    <property type="match status" value="1"/>
</dbReference>
<evidence type="ECO:0000256" key="3">
    <source>
        <dbReference type="ARBA" id="ARBA00029596"/>
    </source>
</evidence>
<dbReference type="CDD" id="cd16841">
    <property type="entry name" value="RraA_family"/>
    <property type="match status" value="1"/>
</dbReference>
<evidence type="ECO:0000313" key="7">
    <source>
        <dbReference type="Proteomes" id="UP000234190"/>
    </source>
</evidence>
<sequence>MSTSGEWPQGYRINEMPRTVPDSVLRSFVDVPVAVAGDCMGRSLGAMGLKAYHNNLQQGLCGPALTVQVRPGDNLMIHKALMMAQPGDIIVIDGGGDLTQALIGGLMRTTAMTKKIGGFVIDGAIRDLVEWADGRVPVFAKGHTHRGPSKEGPGQINVPIACAGMVVGPGDLILGDADGVICIPADEVEALLPRVQAHLKKEQSIRLANEQGTSDPERFNAVLRAKGLPV</sequence>
<dbReference type="InterPro" id="IPR005493">
    <property type="entry name" value="RraA/RraA-like"/>
</dbReference>
<dbReference type="SUPFAM" id="SSF89562">
    <property type="entry name" value="RraA-like"/>
    <property type="match status" value="1"/>
</dbReference>
<reference evidence="6 7" key="1">
    <citation type="submission" date="2017-10" db="EMBL/GenBank/DDBJ databases">
        <title>Two draft genome sequences of Pusillimonas sp. strains isolated from a nitrate- and radionuclide-contaminated groundwater in Russia.</title>
        <authorList>
            <person name="Grouzdev D.S."/>
            <person name="Tourova T.P."/>
            <person name="Goeva M.A."/>
            <person name="Babich T.L."/>
            <person name="Sokolova D.S."/>
            <person name="Abdullin R."/>
            <person name="Poltaraus A.B."/>
            <person name="Toshchakov S.V."/>
            <person name="Nazina T.N."/>
        </authorList>
    </citation>
    <scope>NUCLEOTIDE SEQUENCE [LARGE SCALE GENOMIC DNA]</scope>
    <source>
        <strain evidence="6 7">JR1/69-3-13</strain>
    </source>
</reference>
<dbReference type="NCBIfam" id="NF004850">
    <property type="entry name" value="PRK06201.1"/>
    <property type="match status" value="1"/>
</dbReference>
<dbReference type="EMBL" id="PDNW01000008">
    <property type="protein sequence ID" value="PLC49823.1"/>
    <property type="molecule type" value="Genomic_DNA"/>
</dbReference>
<comment type="cofactor">
    <cofactor evidence="5">
        <name>Mg(2+)</name>
        <dbReference type="ChEBI" id="CHEBI:18420"/>
    </cofactor>
</comment>
<comment type="caution">
    <text evidence="6">The sequence shown here is derived from an EMBL/GenBank/DDBJ whole genome shotgun (WGS) entry which is preliminary data.</text>
</comment>
<evidence type="ECO:0000256" key="4">
    <source>
        <dbReference type="ARBA" id="ARBA00030169"/>
    </source>
</evidence>
<accession>A0A2N4U496</accession>
<name>A0A2N4U496_9BURK</name>
<evidence type="ECO:0000256" key="2">
    <source>
        <dbReference type="ARBA" id="ARBA00016549"/>
    </source>
</evidence>
<dbReference type="GO" id="GO:0046872">
    <property type="term" value="F:metal ion binding"/>
    <property type="evidence" value="ECO:0007669"/>
    <property type="project" value="UniProtKB-KW"/>
</dbReference>
<evidence type="ECO:0000256" key="1">
    <source>
        <dbReference type="ARBA" id="ARBA00001968"/>
    </source>
</evidence>
<feature type="binding site" evidence="5">
    <location>
        <position position="127"/>
    </location>
    <ligand>
        <name>Mg(2+)</name>
        <dbReference type="ChEBI" id="CHEBI:18420"/>
    </ligand>
</feature>
<proteinExistence type="predicted"/>
<dbReference type="PANTHER" id="PTHR33254:SF4">
    <property type="entry name" value="4-HYDROXY-4-METHYL-2-OXOGLUTARATE ALDOLASE 3-RELATED"/>
    <property type="match status" value="1"/>
</dbReference>
<keyword evidence="7" id="KW-1185">Reference proteome</keyword>
<evidence type="ECO:0000256" key="5">
    <source>
        <dbReference type="PIRSR" id="PIRSR605493-1"/>
    </source>
</evidence>
<dbReference type="Proteomes" id="UP000234190">
    <property type="component" value="Unassembled WGS sequence"/>
</dbReference>
<keyword evidence="6" id="KW-0489">Methyltransferase</keyword>
<feature type="binding site" evidence="5">
    <location>
        <begin position="104"/>
        <end position="107"/>
    </location>
    <ligand>
        <name>substrate</name>
    </ligand>
</feature>
<keyword evidence="5" id="KW-0479">Metal-binding</keyword>